<evidence type="ECO:0000256" key="8">
    <source>
        <dbReference type="ARBA" id="ARBA00048679"/>
    </source>
</evidence>
<evidence type="ECO:0000256" key="2">
    <source>
        <dbReference type="ARBA" id="ARBA00022527"/>
    </source>
</evidence>
<dbReference type="Pfam" id="PF00069">
    <property type="entry name" value="Pkinase"/>
    <property type="match status" value="2"/>
</dbReference>
<evidence type="ECO:0000259" key="11">
    <source>
        <dbReference type="PROSITE" id="PS51285"/>
    </source>
</evidence>
<dbReference type="EC" id="2.7.11.1" evidence="1"/>
<keyword evidence="3" id="KW-0808">Transferase</keyword>
<reference evidence="13" key="1">
    <citation type="submission" date="2020-06" db="EMBL/GenBank/DDBJ databases">
        <title>A chromosome-scale genome assembly of Talaromyces rugulosus W13939.</title>
        <authorList>
            <person name="Wang B."/>
            <person name="Guo L."/>
            <person name="Ye K."/>
            <person name="Wang L."/>
        </authorList>
    </citation>
    <scope>NUCLEOTIDE SEQUENCE [LARGE SCALE GENOMIC DNA]</scope>
    <source>
        <strain evidence="13">W13939</strain>
    </source>
</reference>
<feature type="domain" description="Protein kinase" evidence="10">
    <location>
        <begin position="365"/>
        <end position="736"/>
    </location>
</feature>
<feature type="region of interest" description="Disordered" evidence="9">
    <location>
        <begin position="1"/>
        <end position="48"/>
    </location>
</feature>
<feature type="compositionally biased region" description="Polar residues" evidence="9">
    <location>
        <begin position="809"/>
        <end position="828"/>
    </location>
</feature>
<feature type="compositionally biased region" description="Polar residues" evidence="9">
    <location>
        <begin position="94"/>
        <end position="125"/>
    </location>
</feature>
<evidence type="ECO:0000313" key="13">
    <source>
        <dbReference type="Proteomes" id="UP000509510"/>
    </source>
</evidence>
<dbReference type="RefSeq" id="XP_035344987.1">
    <property type="nucleotide sequence ID" value="XM_035489094.1"/>
</dbReference>
<dbReference type="OrthoDB" id="3638488at2759"/>
<dbReference type="InterPro" id="IPR059233">
    <property type="entry name" value="MobB_NdrA/B/Cbk1"/>
</dbReference>
<evidence type="ECO:0000256" key="5">
    <source>
        <dbReference type="ARBA" id="ARBA00022777"/>
    </source>
</evidence>
<dbReference type="SUPFAM" id="SSF56112">
    <property type="entry name" value="Protein kinase-like (PK-like)"/>
    <property type="match status" value="1"/>
</dbReference>
<dbReference type="InterPro" id="IPR000719">
    <property type="entry name" value="Prot_kinase_dom"/>
</dbReference>
<feature type="region of interest" description="Disordered" evidence="9">
    <location>
        <begin position="867"/>
        <end position="886"/>
    </location>
</feature>
<keyword evidence="2" id="KW-0723">Serine/threonine-protein kinase</keyword>
<dbReference type="PANTHER" id="PTHR24356:SF400">
    <property type="entry name" value="SERINE_THREONINE-PROTEIN KINASE CBK1"/>
    <property type="match status" value="1"/>
</dbReference>
<accession>A0A7H8QXK5</accession>
<dbReference type="KEGG" id="trg:TRUGW13939_05936"/>
<dbReference type="SMART" id="SM00220">
    <property type="entry name" value="S_TKc"/>
    <property type="match status" value="1"/>
</dbReference>
<evidence type="ECO:0000256" key="9">
    <source>
        <dbReference type="SAM" id="MobiDB-lite"/>
    </source>
</evidence>
<dbReference type="Gene3D" id="1.10.510.10">
    <property type="entry name" value="Transferase(Phosphotransferase) domain 1"/>
    <property type="match status" value="2"/>
</dbReference>
<keyword evidence="4" id="KW-0547">Nucleotide-binding</keyword>
<feature type="compositionally biased region" description="Basic residues" evidence="9">
    <location>
        <begin position="1"/>
        <end position="10"/>
    </location>
</feature>
<evidence type="ECO:0000256" key="4">
    <source>
        <dbReference type="ARBA" id="ARBA00022741"/>
    </source>
</evidence>
<keyword evidence="6" id="KW-0067">ATP-binding</keyword>
<dbReference type="AlphaFoldDB" id="A0A7H8QXK5"/>
<sequence length="927" mass="104470">MPTRKMRASRFRLFTSSKTVANDDPGEEAMPTSHSAAEDQAHEKRNRSRLRLQLRRSSAKVLSKLGFWSSGTTGLEDVRETDILSPPTAFDCGSTEQPNHTPTTQLDGSSSIDYPQNSNVLQASPSSSCARFENLHADETAETLSNDGDSTWSKDSEICVPPALPPRFPRKFSIFGPCTVIHRRKTRPRAWISNTDGPQPLISFSRSDNITQGSTDQSTCISTVFSQASRSSSSDGVSTSPLLTMSEAPNGVQVPQFLSGQCCSSAQSVPQLKLQPSIVTVEAAAAAKVFLETHFNAIISGRDARGQRHRELQEHLCTLPFTHEERKAAKQAWVAQETEYLRQTRVMNSYSNRFNHKETISAAGYETVKLLGQGSFGVVRLVKEKGSVDTAPVSRKEANTDVDGIRDGPSLWLMPKSKRPANSLAVKNERKDVYAMKIIRKADMIQLCQEGHIRAEREFLASSEQSKWIVPLIASFQDTSHLYLIMEYEVGGDFFGLLLRQGVLSERDTVWYVAEMVLCIEEAHRLGWIHRDVKPENFLISSSGHLKIGDFGLAFDGHWSHNQEYFHSHRYSLLDKLGIEVEGDAKDQSNERGSANSSMNYVHHCGNRPPGLKPGERVLDWRDRNEQRRLARSIVGTSQYMAPEIIAGEAYDGRCDYWSLGIILFECLYGMTPFYRDNRDDTKRCILHHRTTLSFPQERFSDLVISLHAIDLIQQLLQIKEFRLCSKQYKINDCFLWPSLHSTIYTSPVGTSGAYYKGHHVYPNDANDIKTHRFFRDIPWNEMLIRQPPYIPNVTGYEDTKYFEDECLSSTNQETQATTGSESESSISYMEFPTAEDTSSSSSRPVTVVCQGTTRNDNVNVDAKENCAKKRGKDNKRPRDKILRDKNVGPTALDVRTKKAFVGYTWRRPTPVRNVLETARGRSLFHD</sequence>
<dbReference type="Proteomes" id="UP000509510">
    <property type="component" value="Chromosome III"/>
</dbReference>
<keyword evidence="13" id="KW-1185">Reference proteome</keyword>
<feature type="domain" description="AGC-kinase C-terminal" evidence="11">
    <location>
        <begin position="776"/>
        <end position="844"/>
    </location>
</feature>
<evidence type="ECO:0000256" key="3">
    <source>
        <dbReference type="ARBA" id="ARBA00022679"/>
    </source>
</evidence>
<dbReference type="GO" id="GO:0004674">
    <property type="term" value="F:protein serine/threonine kinase activity"/>
    <property type="evidence" value="ECO:0007669"/>
    <property type="project" value="UniProtKB-KW"/>
</dbReference>
<dbReference type="PANTHER" id="PTHR24356">
    <property type="entry name" value="SERINE/THREONINE-PROTEIN KINASE"/>
    <property type="match status" value="1"/>
</dbReference>
<dbReference type="PROSITE" id="PS50011">
    <property type="entry name" value="PROTEIN_KINASE_DOM"/>
    <property type="match status" value="1"/>
</dbReference>
<organism evidence="12 13">
    <name type="scientific">Talaromyces rugulosus</name>
    <name type="common">Penicillium rugulosum</name>
    <dbReference type="NCBI Taxonomy" id="121627"/>
    <lineage>
        <taxon>Eukaryota</taxon>
        <taxon>Fungi</taxon>
        <taxon>Dikarya</taxon>
        <taxon>Ascomycota</taxon>
        <taxon>Pezizomycotina</taxon>
        <taxon>Eurotiomycetes</taxon>
        <taxon>Eurotiomycetidae</taxon>
        <taxon>Eurotiales</taxon>
        <taxon>Trichocomaceae</taxon>
        <taxon>Talaromyces</taxon>
        <taxon>Talaromyces sect. Islandici</taxon>
    </lineage>
</organism>
<dbReference type="GO" id="GO:0035556">
    <property type="term" value="P:intracellular signal transduction"/>
    <property type="evidence" value="ECO:0007669"/>
    <property type="project" value="TreeGrafter"/>
</dbReference>
<dbReference type="InterPro" id="IPR000961">
    <property type="entry name" value="AGC-kinase_C"/>
</dbReference>
<dbReference type="GO" id="GO:0005524">
    <property type="term" value="F:ATP binding"/>
    <property type="evidence" value="ECO:0007669"/>
    <property type="project" value="UniProtKB-KW"/>
</dbReference>
<protein>
    <recommendedName>
        <fullName evidence="1">non-specific serine/threonine protein kinase</fullName>
        <ecNumber evidence="1">2.7.11.1</ecNumber>
    </recommendedName>
</protein>
<feature type="compositionally biased region" description="Basic and acidic residues" evidence="9">
    <location>
        <begin position="875"/>
        <end position="886"/>
    </location>
</feature>
<evidence type="ECO:0000259" key="10">
    <source>
        <dbReference type="PROSITE" id="PS50011"/>
    </source>
</evidence>
<dbReference type="Gene3D" id="3.30.200.20">
    <property type="entry name" value="Phosphorylase Kinase, domain 1"/>
    <property type="match status" value="2"/>
</dbReference>
<comment type="catalytic activity">
    <reaction evidence="7">
        <text>L-threonyl-[protein] + ATP = O-phospho-L-threonyl-[protein] + ADP + H(+)</text>
        <dbReference type="Rhea" id="RHEA:46608"/>
        <dbReference type="Rhea" id="RHEA-COMP:11060"/>
        <dbReference type="Rhea" id="RHEA-COMP:11605"/>
        <dbReference type="ChEBI" id="CHEBI:15378"/>
        <dbReference type="ChEBI" id="CHEBI:30013"/>
        <dbReference type="ChEBI" id="CHEBI:30616"/>
        <dbReference type="ChEBI" id="CHEBI:61977"/>
        <dbReference type="ChEBI" id="CHEBI:456216"/>
        <dbReference type="EC" id="2.7.11.1"/>
    </reaction>
</comment>
<evidence type="ECO:0000313" key="12">
    <source>
        <dbReference type="EMBL" id="QKX58809.1"/>
    </source>
</evidence>
<evidence type="ECO:0000256" key="6">
    <source>
        <dbReference type="ARBA" id="ARBA00022840"/>
    </source>
</evidence>
<dbReference type="CDD" id="cd21742">
    <property type="entry name" value="MobB_NDR_LATS-like"/>
    <property type="match status" value="1"/>
</dbReference>
<dbReference type="InterPro" id="IPR050236">
    <property type="entry name" value="Ser_Thr_kinase_AGC"/>
</dbReference>
<keyword evidence="5" id="KW-0418">Kinase</keyword>
<dbReference type="EMBL" id="CP055900">
    <property type="protein sequence ID" value="QKX58809.1"/>
    <property type="molecule type" value="Genomic_DNA"/>
</dbReference>
<dbReference type="PROSITE" id="PS51285">
    <property type="entry name" value="AGC_KINASE_CTER"/>
    <property type="match status" value="1"/>
</dbReference>
<proteinExistence type="predicted"/>
<comment type="catalytic activity">
    <reaction evidence="8">
        <text>L-seryl-[protein] + ATP = O-phospho-L-seryl-[protein] + ADP + H(+)</text>
        <dbReference type="Rhea" id="RHEA:17989"/>
        <dbReference type="Rhea" id="RHEA-COMP:9863"/>
        <dbReference type="Rhea" id="RHEA-COMP:11604"/>
        <dbReference type="ChEBI" id="CHEBI:15378"/>
        <dbReference type="ChEBI" id="CHEBI:29999"/>
        <dbReference type="ChEBI" id="CHEBI:30616"/>
        <dbReference type="ChEBI" id="CHEBI:83421"/>
        <dbReference type="ChEBI" id="CHEBI:456216"/>
        <dbReference type="EC" id="2.7.11.1"/>
    </reaction>
</comment>
<feature type="region of interest" description="Disordered" evidence="9">
    <location>
        <begin position="809"/>
        <end position="845"/>
    </location>
</feature>
<dbReference type="GeneID" id="55993433"/>
<dbReference type="InterPro" id="IPR011009">
    <property type="entry name" value="Kinase-like_dom_sf"/>
</dbReference>
<gene>
    <name evidence="12" type="ORF">TRUGW13939_05936</name>
</gene>
<name>A0A7H8QXK5_TALRU</name>
<evidence type="ECO:0000256" key="1">
    <source>
        <dbReference type="ARBA" id="ARBA00012513"/>
    </source>
</evidence>
<evidence type="ECO:0000256" key="7">
    <source>
        <dbReference type="ARBA" id="ARBA00047899"/>
    </source>
</evidence>
<feature type="region of interest" description="Disordered" evidence="9">
    <location>
        <begin position="84"/>
        <end position="125"/>
    </location>
</feature>